<evidence type="ECO:0000256" key="1">
    <source>
        <dbReference type="SAM" id="SignalP"/>
    </source>
</evidence>
<organism evidence="2 3">
    <name type="scientific">Pristionchus entomophagus</name>
    <dbReference type="NCBI Taxonomy" id="358040"/>
    <lineage>
        <taxon>Eukaryota</taxon>
        <taxon>Metazoa</taxon>
        <taxon>Ecdysozoa</taxon>
        <taxon>Nematoda</taxon>
        <taxon>Chromadorea</taxon>
        <taxon>Rhabditida</taxon>
        <taxon>Rhabditina</taxon>
        <taxon>Diplogasteromorpha</taxon>
        <taxon>Diplogasteroidea</taxon>
        <taxon>Neodiplogasteridae</taxon>
        <taxon>Pristionchus</taxon>
    </lineage>
</organism>
<feature type="non-terminal residue" evidence="2">
    <location>
        <position position="1"/>
    </location>
</feature>
<gene>
    <name evidence="2" type="ORF">PENTCL1PPCAC_13499</name>
</gene>
<comment type="caution">
    <text evidence="2">The sequence shown here is derived from an EMBL/GenBank/DDBJ whole genome shotgun (WGS) entry which is preliminary data.</text>
</comment>
<evidence type="ECO:0000313" key="3">
    <source>
        <dbReference type="Proteomes" id="UP001432027"/>
    </source>
</evidence>
<accession>A0AAV5T7N2</accession>
<keyword evidence="1" id="KW-0732">Signal</keyword>
<feature type="chain" id="PRO_5043394582" description="Secreted protein" evidence="1">
    <location>
        <begin position="23"/>
        <end position="104"/>
    </location>
</feature>
<dbReference type="EMBL" id="BTSX01000003">
    <property type="protein sequence ID" value="GMS91324.1"/>
    <property type="molecule type" value="Genomic_DNA"/>
</dbReference>
<feature type="signal peptide" evidence="1">
    <location>
        <begin position="1"/>
        <end position="22"/>
    </location>
</feature>
<evidence type="ECO:0000313" key="2">
    <source>
        <dbReference type="EMBL" id="GMS91324.1"/>
    </source>
</evidence>
<reference evidence="2" key="1">
    <citation type="submission" date="2023-10" db="EMBL/GenBank/DDBJ databases">
        <title>Genome assembly of Pristionchus species.</title>
        <authorList>
            <person name="Yoshida K."/>
            <person name="Sommer R.J."/>
        </authorList>
    </citation>
    <scope>NUCLEOTIDE SEQUENCE</scope>
    <source>
        <strain evidence="2">RS0144</strain>
    </source>
</reference>
<dbReference type="Proteomes" id="UP001432027">
    <property type="component" value="Unassembled WGS sequence"/>
</dbReference>
<proteinExistence type="predicted"/>
<protein>
    <recommendedName>
        <fullName evidence="4">Secreted protein</fullName>
    </recommendedName>
</protein>
<name>A0AAV5T7N2_9BILA</name>
<evidence type="ECO:0008006" key="4">
    <source>
        <dbReference type="Google" id="ProtNLM"/>
    </source>
</evidence>
<dbReference type="AlphaFoldDB" id="A0AAV5T7N2"/>
<keyword evidence="3" id="KW-1185">Reference proteome</keyword>
<sequence length="104" mass="10780">SVMVNSLILLVISLLFLQKAFSSDSLACDKDPNRVCAADADCGQGSGCFADGLGAPLKAGQKGCCKQQADSAPTTSPGEDNCRRCQGGGWDCFPTFICHLGCCI</sequence>